<dbReference type="InterPro" id="IPR005650">
    <property type="entry name" value="BlaI_family"/>
</dbReference>
<dbReference type="Gene3D" id="1.10.10.10">
    <property type="entry name" value="Winged helix-like DNA-binding domain superfamily/Winged helix DNA-binding domain"/>
    <property type="match status" value="1"/>
</dbReference>
<comment type="similarity">
    <text evidence="1">Belongs to the BlaI transcriptional regulatory family.</text>
</comment>
<organism evidence="5 6">
    <name type="scientific">Hufsiella ginkgonis</name>
    <dbReference type="NCBI Taxonomy" id="2695274"/>
    <lineage>
        <taxon>Bacteria</taxon>
        <taxon>Pseudomonadati</taxon>
        <taxon>Bacteroidota</taxon>
        <taxon>Sphingobacteriia</taxon>
        <taxon>Sphingobacteriales</taxon>
        <taxon>Sphingobacteriaceae</taxon>
        <taxon>Hufsiella</taxon>
    </lineage>
</organism>
<dbReference type="EMBL" id="WVHS01000001">
    <property type="protein sequence ID" value="MXV14048.1"/>
    <property type="molecule type" value="Genomic_DNA"/>
</dbReference>
<name>A0A7K1XT75_9SPHI</name>
<dbReference type="GO" id="GO:0003677">
    <property type="term" value="F:DNA binding"/>
    <property type="evidence" value="ECO:0007669"/>
    <property type="project" value="UniProtKB-KW"/>
</dbReference>
<evidence type="ECO:0000256" key="4">
    <source>
        <dbReference type="ARBA" id="ARBA00023163"/>
    </source>
</evidence>
<keyword evidence="4" id="KW-0804">Transcription</keyword>
<gene>
    <name evidence="5" type="ORF">GS398_01955</name>
</gene>
<dbReference type="InterPro" id="IPR036388">
    <property type="entry name" value="WH-like_DNA-bd_sf"/>
</dbReference>
<evidence type="ECO:0000256" key="2">
    <source>
        <dbReference type="ARBA" id="ARBA00023015"/>
    </source>
</evidence>
<dbReference type="AlphaFoldDB" id="A0A7K1XT75"/>
<dbReference type="PIRSF" id="PIRSF019455">
    <property type="entry name" value="CopR_AtkY"/>
    <property type="match status" value="1"/>
</dbReference>
<dbReference type="Pfam" id="PF03965">
    <property type="entry name" value="Penicillinase_R"/>
    <property type="match status" value="1"/>
</dbReference>
<comment type="caution">
    <text evidence="5">The sequence shown here is derived from an EMBL/GenBank/DDBJ whole genome shotgun (WGS) entry which is preliminary data.</text>
</comment>
<dbReference type="InterPro" id="IPR036390">
    <property type="entry name" value="WH_DNA-bd_sf"/>
</dbReference>
<evidence type="ECO:0000313" key="5">
    <source>
        <dbReference type="EMBL" id="MXV14048.1"/>
    </source>
</evidence>
<dbReference type="SUPFAM" id="SSF46785">
    <property type="entry name" value="Winged helix' DNA-binding domain"/>
    <property type="match status" value="1"/>
</dbReference>
<evidence type="ECO:0000256" key="1">
    <source>
        <dbReference type="ARBA" id="ARBA00011046"/>
    </source>
</evidence>
<evidence type="ECO:0000313" key="6">
    <source>
        <dbReference type="Proteomes" id="UP000451233"/>
    </source>
</evidence>
<dbReference type="GO" id="GO:0045892">
    <property type="term" value="P:negative regulation of DNA-templated transcription"/>
    <property type="evidence" value="ECO:0007669"/>
    <property type="project" value="InterPro"/>
</dbReference>
<reference evidence="5 6" key="1">
    <citation type="submission" date="2019-11" db="EMBL/GenBank/DDBJ databases">
        <title>Pedobacter sp. HMF7056 Genome sequencing and assembly.</title>
        <authorList>
            <person name="Kang H."/>
            <person name="Kim H."/>
            <person name="Joh K."/>
        </authorList>
    </citation>
    <scope>NUCLEOTIDE SEQUENCE [LARGE SCALE GENOMIC DNA]</scope>
    <source>
        <strain evidence="5 6">HMF7056</strain>
    </source>
</reference>
<keyword evidence="2" id="KW-0805">Transcription regulation</keyword>
<accession>A0A7K1XT75</accession>
<evidence type="ECO:0000256" key="3">
    <source>
        <dbReference type="ARBA" id="ARBA00023125"/>
    </source>
</evidence>
<dbReference type="Gene3D" id="1.10.4040.10">
    <property type="entry name" value="Penicillinase repressor domain"/>
    <property type="match status" value="1"/>
</dbReference>
<proteinExistence type="inferred from homology"/>
<dbReference type="RefSeq" id="WP_160905056.1">
    <property type="nucleotide sequence ID" value="NZ_WVHS01000001.1"/>
</dbReference>
<keyword evidence="3" id="KW-0238">DNA-binding</keyword>
<protein>
    <submittedName>
        <fullName evidence="5">BlaI/MecI/CopY family transcriptional regulator</fullName>
    </submittedName>
</protein>
<dbReference type="Proteomes" id="UP000451233">
    <property type="component" value="Unassembled WGS sequence"/>
</dbReference>
<keyword evidence="6" id="KW-1185">Reference proteome</keyword>
<sequence>MKRRLSEKEETLMQIVWNRKKVFAREVKQDLPEPRPHINTVATMMRRLAEKGFLKIEDFGSAHRYSAAITKKEYTNRFVKPLLAGLFGNSIKNAVSFFAEQEEISLEELREIMEMIENKRK</sequence>